<dbReference type="AlphaFoldDB" id="A0A1N6KK89"/>
<feature type="transmembrane region" description="Helical" evidence="1">
    <location>
        <begin position="173"/>
        <end position="190"/>
    </location>
</feature>
<keyword evidence="1" id="KW-0812">Transmembrane</keyword>
<name>A0A1N6KK89_9BURK</name>
<reference evidence="2 3" key="1">
    <citation type="submission" date="2016-11" db="EMBL/GenBank/DDBJ databases">
        <authorList>
            <person name="Jaros S."/>
            <person name="Januszkiewicz K."/>
            <person name="Wedrychowicz H."/>
        </authorList>
    </citation>
    <scope>NUCLEOTIDE SEQUENCE [LARGE SCALE GENOMIC DNA]</scope>
    <source>
        <strain evidence="2 3">GAS86</strain>
    </source>
</reference>
<feature type="transmembrane region" description="Helical" evidence="1">
    <location>
        <begin position="202"/>
        <end position="226"/>
    </location>
</feature>
<feature type="transmembrane region" description="Helical" evidence="1">
    <location>
        <begin position="111"/>
        <end position="132"/>
    </location>
</feature>
<feature type="transmembrane region" description="Helical" evidence="1">
    <location>
        <begin position="12"/>
        <end position="41"/>
    </location>
</feature>
<evidence type="ECO:0000313" key="3">
    <source>
        <dbReference type="Proteomes" id="UP000184693"/>
    </source>
</evidence>
<feature type="transmembrane region" description="Helical" evidence="1">
    <location>
        <begin position="357"/>
        <end position="378"/>
    </location>
</feature>
<keyword evidence="1" id="KW-1133">Transmembrane helix</keyword>
<dbReference type="RefSeq" id="WP_074269109.1">
    <property type="nucleotide sequence ID" value="NZ_FSRM01000002.1"/>
</dbReference>
<dbReference type="Proteomes" id="UP000184693">
    <property type="component" value="Unassembled WGS sequence"/>
</dbReference>
<gene>
    <name evidence="2" type="ORF">SAMN05444168_7420</name>
</gene>
<accession>A0A1N6KK89</accession>
<proteinExistence type="predicted"/>
<feature type="transmembrane region" description="Helical" evidence="1">
    <location>
        <begin position="232"/>
        <end position="253"/>
    </location>
</feature>
<evidence type="ECO:0000256" key="1">
    <source>
        <dbReference type="SAM" id="Phobius"/>
    </source>
</evidence>
<sequence>MRRASVSTFLFAASIAFFSLSAFSVRAAACAYFLIGALAFLKMPTLLARQIGLAPVLAYWATILCLSFIQSAFGDFYPNYFIKFIFIQTYIALIFWMFRSKILTLGSLTRACEILIYVHAAFFIFQLTYYLLTGHFIDFDSYVREGSAEALYETKTLSDSLIPIRALGLFSEPSFYAMTVVPPGIVLLLAKRQLTFATCLAFFTALLSFSVAAIIVCAMLCIVHLFLGRVSVRLKIATILVAVLCTPPLYTVYDRRVNQSEDYNAVASRTLVFNELAVRDSVSGMFGNGLFWDERNNVGKTHLRGYEVRDSSFYVYMIFSAGAVGATAFFGSLLALFNGHGRRRYLLYLLPILLFKYHFLHGMLWLTLLLFLIVSREIPMGRHPGRRKRFYLGSLGSLAQIRCRQ</sequence>
<keyword evidence="1" id="KW-0472">Membrane</keyword>
<organism evidence="2 3">
    <name type="scientific">Paraburkholderia phenazinium</name>
    <dbReference type="NCBI Taxonomy" id="60549"/>
    <lineage>
        <taxon>Bacteria</taxon>
        <taxon>Pseudomonadati</taxon>
        <taxon>Pseudomonadota</taxon>
        <taxon>Betaproteobacteria</taxon>
        <taxon>Burkholderiales</taxon>
        <taxon>Burkholderiaceae</taxon>
        <taxon>Paraburkholderia</taxon>
    </lineage>
</organism>
<evidence type="ECO:0000313" key="2">
    <source>
        <dbReference type="EMBL" id="SIO56903.1"/>
    </source>
</evidence>
<protein>
    <submittedName>
        <fullName evidence="2">Uncharacterized protein</fullName>
    </submittedName>
</protein>
<feature type="transmembrane region" description="Helical" evidence="1">
    <location>
        <begin position="313"/>
        <end position="337"/>
    </location>
</feature>
<feature type="transmembrane region" description="Helical" evidence="1">
    <location>
        <begin position="53"/>
        <end position="74"/>
    </location>
</feature>
<feature type="transmembrane region" description="Helical" evidence="1">
    <location>
        <begin position="80"/>
        <end position="99"/>
    </location>
</feature>
<dbReference type="EMBL" id="FSRM01000002">
    <property type="protein sequence ID" value="SIO56903.1"/>
    <property type="molecule type" value="Genomic_DNA"/>
</dbReference>